<dbReference type="Pfam" id="PF12823">
    <property type="entry name" value="DUF3817"/>
    <property type="match status" value="1"/>
</dbReference>
<reference evidence="9" key="1">
    <citation type="submission" date="2020-03" db="EMBL/GenBank/DDBJ databases">
        <title>Whole-genome sequence of the purple nonsulfur bacterium Rhodocyclus tenuis DSM112.</title>
        <authorList>
            <person name="Kyndt J.A."/>
            <person name="Meyer T.E."/>
        </authorList>
    </citation>
    <scope>NUCLEOTIDE SEQUENCE [LARGE SCALE GENOMIC DNA]</scope>
    <source>
        <strain evidence="9">DSM 112</strain>
    </source>
</reference>
<protein>
    <submittedName>
        <fullName evidence="8">DUF3817 domain-containing protein</fullName>
    </submittedName>
</protein>
<evidence type="ECO:0000256" key="4">
    <source>
        <dbReference type="ARBA" id="ARBA00022989"/>
    </source>
</evidence>
<feature type="transmembrane region" description="Helical" evidence="6">
    <location>
        <begin position="54"/>
        <end position="72"/>
    </location>
</feature>
<evidence type="ECO:0000256" key="3">
    <source>
        <dbReference type="ARBA" id="ARBA00022692"/>
    </source>
</evidence>
<keyword evidence="2" id="KW-1003">Cell membrane</keyword>
<keyword evidence="3 6" id="KW-0812">Transmembrane</keyword>
<dbReference type="RefSeq" id="WP_167681865.1">
    <property type="nucleotide sequence ID" value="NZ_JAATWB010000005.1"/>
</dbReference>
<dbReference type="NCBIfam" id="TIGR03954">
    <property type="entry name" value="integ_memb_HG"/>
    <property type="match status" value="1"/>
</dbReference>
<dbReference type="EMBL" id="JAATWB010000005">
    <property type="protein sequence ID" value="NJA89405.1"/>
    <property type="molecule type" value="Genomic_DNA"/>
</dbReference>
<evidence type="ECO:0000259" key="7">
    <source>
        <dbReference type="Pfam" id="PF12823"/>
    </source>
</evidence>
<dbReference type="PANTHER" id="PTHR40077">
    <property type="entry name" value="MEMBRANE PROTEIN-RELATED"/>
    <property type="match status" value="1"/>
</dbReference>
<name>A0ABX0WJB5_9RHOO</name>
<sequence length="117" mass="12616">MNAPAQSPNGGAGRHHPLRRLRTAALIEGVTLFTLLCIAVPLKHLLSLPTAVSIIGPVHGLAFMFYLWMVINTAVAEDWSRSEIALAVATAMLPFGAFVNAGFLRRKKAEMDQSCST</sequence>
<comment type="caution">
    <text evidence="8">The sequence shown here is derived from an EMBL/GenBank/DDBJ whole genome shotgun (WGS) entry which is preliminary data.</text>
</comment>
<proteinExistence type="predicted"/>
<evidence type="ECO:0000256" key="1">
    <source>
        <dbReference type="ARBA" id="ARBA00004651"/>
    </source>
</evidence>
<keyword evidence="5 6" id="KW-0472">Membrane</keyword>
<gene>
    <name evidence="8" type="ORF">HCX48_09250</name>
</gene>
<dbReference type="PANTHER" id="PTHR40077:SF1">
    <property type="entry name" value="MEMBRANE PROTEIN"/>
    <property type="match status" value="1"/>
</dbReference>
<evidence type="ECO:0000256" key="6">
    <source>
        <dbReference type="SAM" id="Phobius"/>
    </source>
</evidence>
<evidence type="ECO:0000256" key="5">
    <source>
        <dbReference type="ARBA" id="ARBA00023136"/>
    </source>
</evidence>
<dbReference type="Proteomes" id="UP000720344">
    <property type="component" value="Unassembled WGS sequence"/>
</dbReference>
<feature type="domain" description="DUF3817" evidence="7">
    <location>
        <begin position="18"/>
        <end position="101"/>
    </location>
</feature>
<comment type="subcellular location">
    <subcellularLocation>
        <location evidence="1">Cell membrane</location>
        <topology evidence="1">Multi-pass membrane protein</topology>
    </subcellularLocation>
</comment>
<feature type="transmembrane region" description="Helical" evidence="6">
    <location>
        <begin position="24"/>
        <end position="42"/>
    </location>
</feature>
<evidence type="ECO:0000313" key="9">
    <source>
        <dbReference type="Proteomes" id="UP000720344"/>
    </source>
</evidence>
<accession>A0ABX0WJB5</accession>
<dbReference type="InterPro" id="IPR023845">
    <property type="entry name" value="DUF3817_TM"/>
</dbReference>
<organism evidence="8 9">
    <name type="scientific">Rhodocyclus gracilis</name>
    <dbReference type="NCBI Taxonomy" id="2929842"/>
    <lineage>
        <taxon>Bacteria</taxon>
        <taxon>Pseudomonadati</taxon>
        <taxon>Pseudomonadota</taxon>
        <taxon>Betaproteobacteria</taxon>
        <taxon>Rhodocyclales</taxon>
        <taxon>Rhodocyclaceae</taxon>
        <taxon>Rhodocyclus</taxon>
    </lineage>
</organism>
<evidence type="ECO:0000313" key="8">
    <source>
        <dbReference type="EMBL" id="NJA89405.1"/>
    </source>
</evidence>
<evidence type="ECO:0000256" key="2">
    <source>
        <dbReference type="ARBA" id="ARBA00022475"/>
    </source>
</evidence>
<keyword evidence="9" id="KW-1185">Reference proteome</keyword>
<keyword evidence="4 6" id="KW-1133">Transmembrane helix</keyword>
<feature type="transmembrane region" description="Helical" evidence="6">
    <location>
        <begin position="84"/>
        <end position="104"/>
    </location>
</feature>